<evidence type="ECO:0000256" key="7">
    <source>
        <dbReference type="ARBA" id="ARBA00048263"/>
    </source>
</evidence>
<evidence type="ECO:0000256" key="1">
    <source>
        <dbReference type="ARBA" id="ARBA00004743"/>
    </source>
</evidence>
<reference evidence="11" key="1">
    <citation type="submission" date="2020-10" db="EMBL/GenBank/DDBJ databases">
        <authorList>
            <person name="Gilroy R."/>
        </authorList>
    </citation>
    <scope>NUCLEOTIDE SEQUENCE</scope>
    <source>
        <strain evidence="11">CHK199-13235</strain>
    </source>
</reference>
<dbReference type="InterPro" id="IPR000891">
    <property type="entry name" value="PYR_CT"/>
</dbReference>
<dbReference type="SMART" id="SM00917">
    <property type="entry name" value="LeuA_dimer"/>
    <property type="match status" value="1"/>
</dbReference>
<dbReference type="PROSITE" id="PS50991">
    <property type="entry name" value="PYR_CT"/>
    <property type="match status" value="1"/>
</dbReference>
<dbReference type="AlphaFoldDB" id="A0A9D1FPX7"/>
<dbReference type="Gene3D" id="1.10.238.260">
    <property type="match status" value="1"/>
</dbReference>
<dbReference type="Gene3D" id="3.30.160.270">
    <property type="match status" value="1"/>
</dbReference>
<gene>
    <name evidence="11" type="ORF">IAB51_10600</name>
</gene>
<comment type="caution">
    <text evidence="11">The sequence shown here is derived from an EMBL/GenBank/DDBJ whole genome shotgun (WGS) entry which is preliminary data.</text>
</comment>
<dbReference type="PANTHER" id="PTHR43538:SF1">
    <property type="entry name" value="(R)-CITRAMALATE SYNTHASE"/>
    <property type="match status" value="1"/>
</dbReference>
<dbReference type="SUPFAM" id="SSF110921">
    <property type="entry name" value="2-isopropylmalate synthase LeuA, allosteric (dimerisation) domain"/>
    <property type="match status" value="1"/>
</dbReference>
<evidence type="ECO:0000256" key="3">
    <source>
        <dbReference type="ARBA" id="ARBA00022605"/>
    </source>
</evidence>
<dbReference type="Proteomes" id="UP000824002">
    <property type="component" value="Unassembled WGS sequence"/>
</dbReference>
<feature type="domain" description="Pyruvate carboxyltransferase" evidence="10">
    <location>
        <begin position="4"/>
        <end position="266"/>
    </location>
</feature>
<dbReference type="InterPro" id="IPR002034">
    <property type="entry name" value="AIPM/Hcit_synth_CS"/>
</dbReference>
<dbReference type="PROSITE" id="PS00815">
    <property type="entry name" value="AIPM_HOMOCIT_SYNTH_1"/>
    <property type="match status" value="1"/>
</dbReference>
<dbReference type="Gene3D" id="3.20.20.70">
    <property type="entry name" value="Aldolase class I"/>
    <property type="match status" value="1"/>
</dbReference>
<dbReference type="NCBIfam" id="TIGR00977">
    <property type="entry name" value="citramal_synth"/>
    <property type="match status" value="1"/>
</dbReference>
<dbReference type="InterPro" id="IPR013709">
    <property type="entry name" value="2-isopropylmalate_synth_dimer"/>
</dbReference>
<dbReference type="PANTHER" id="PTHR43538">
    <property type="entry name" value="ALPHA-IPM SYNTHASE/HOMOCITRATE SYNTHASE"/>
    <property type="match status" value="1"/>
</dbReference>
<sequence length="520" mass="55920">MNRLDLLDSTLRDGSQGENISFSVNDKLNIVRLLDGLGIPYIEAGNPASNPKDREFFEKAAGLSLQNSQIVAFGSTRKPGLPPEEDSGLQALLDAGPDTLAIFGKASAFHVEKVLRTSREENLQMVEDSIRYLAAHGKQVFFDAEHFFDGFRQDPEYSMAVLKAAQKAGAACLVLCDTNGGTMPGEIFETVKQVKQAVSAPIGIHCHNDAGCAEANSILAVQAGAVQVQGTLLGFGERCGNANLSTLIPSLQVKLGYRCIPPENLHNLTQCARAVGEAANVVLDNGMPYVGRSAFAHKGGMHIDGVLKVPASFEHMDPSAVGNSRSLLISEAAGRAAVSRVLGTDGKDPSTAEILRLVKEQEHQGYQYEYAAASLQMLAIRSRPDFRPYFTVVYSRTIGEQRGNGEGLGNGSSAVVKIQAGDSFEVCGAEGEGPVHALDRALRQAVGKFYPSVEKTRLTDYKVRVIDPQDATAARVRVLVETTDGKDVWSTVGVSRDVIQASLLACVDALEYKLWKEEQP</sequence>
<dbReference type="Pfam" id="PF22617">
    <property type="entry name" value="HCS_D2"/>
    <property type="match status" value="1"/>
</dbReference>
<evidence type="ECO:0000256" key="4">
    <source>
        <dbReference type="ARBA" id="ARBA00022624"/>
    </source>
</evidence>
<keyword evidence="6" id="KW-0100">Branched-chain amino acid biosynthesis</keyword>
<evidence type="ECO:0000313" key="11">
    <source>
        <dbReference type="EMBL" id="HIS77235.1"/>
    </source>
</evidence>
<evidence type="ECO:0000256" key="9">
    <source>
        <dbReference type="RuleBase" id="RU003523"/>
    </source>
</evidence>
<dbReference type="Pfam" id="PF00682">
    <property type="entry name" value="HMGL-like"/>
    <property type="match status" value="1"/>
</dbReference>
<evidence type="ECO:0000256" key="8">
    <source>
        <dbReference type="NCBIfam" id="TIGR00977"/>
    </source>
</evidence>
<accession>A0A9D1FPX7</accession>
<dbReference type="PROSITE" id="PS00816">
    <property type="entry name" value="AIPM_HOMOCIT_SYNTH_2"/>
    <property type="match status" value="1"/>
</dbReference>
<dbReference type="GO" id="GO:0043714">
    <property type="term" value="F:(R)-citramalate synthase activity"/>
    <property type="evidence" value="ECO:0007669"/>
    <property type="project" value="UniProtKB-UniRule"/>
</dbReference>
<keyword evidence="5 9" id="KW-0808">Transferase</keyword>
<proteinExistence type="inferred from homology"/>
<evidence type="ECO:0000256" key="2">
    <source>
        <dbReference type="ARBA" id="ARBA00006154"/>
    </source>
</evidence>
<evidence type="ECO:0000256" key="5">
    <source>
        <dbReference type="ARBA" id="ARBA00022679"/>
    </source>
</evidence>
<dbReference type="SUPFAM" id="SSF51569">
    <property type="entry name" value="Aldolase"/>
    <property type="match status" value="1"/>
</dbReference>
<name>A0A9D1FPX7_9FIRM</name>
<dbReference type="CDD" id="cd07941">
    <property type="entry name" value="DRE_TIM_LeuA3"/>
    <property type="match status" value="1"/>
</dbReference>
<dbReference type="InterPro" id="IPR005675">
    <property type="entry name" value="Citramal_synthase"/>
</dbReference>
<dbReference type="InterPro" id="IPR036230">
    <property type="entry name" value="LeuA_allosteric_dom_sf"/>
</dbReference>
<keyword evidence="3" id="KW-0028">Amino-acid biosynthesis</keyword>
<dbReference type="InterPro" id="IPR054691">
    <property type="entry name" value="LeuA/HCS_post-cat"/>
</dbReference>
<dbReference type="Pfam" id="PF08502">
    <property type="entry name" value="LeuA_dimer"/>
    <property type="match status" value="1"/>
</dbReference>
<comment type="pathway">
    <text evidence="1">Amino-acid biosynthesis; L-isoleucine biosynthesis; 2-oxobutanoate from pyruvate: step 1/3.</text>
</comment>
<dbReference type="EC" id="2.3.3.21" evidence="8"/>
<keyword evidence="4" id="KW-0412">Isoleucine biosynthesis</keyword>
<evidence type="ECO:0000259" key="10">
    <source>
        <dbReference type="PROSITE" id="PS50991"/>
    </source>
</evidence>
<dbReference type="GO" id="GO:0003852">
    <property type="term" value="F:2-isopropylmalate synthase activity"/>
    <property type="evidence" value="ECO:0007669"/>
    <property type="project" value="InterPro"/>
</dbReference>
<evidence type="ECO:0000313" key="12">
    <source>
        <dbReference type="Proteomes" id="UP000824002"/>
    </source>
</evidence>
<comment type="catalytic activity">
    <reaction evidence="7">
        <text>pyruvate + acetyl-CoA + H2O = (3R)-citramalate + CoA + H(+)</text>
        <dbReference type="Rhea" id="RHEA:19045"/>
        <dbReference type="ChEBI" id="CHEBI:15361"/>
        <dbReference type="ChEBI" id="CHEBI:15377"/>
        <dbReference type="ChEBI" id="CHEBI:15378"/>
        <dbReference type="ChEBI" id="CHEBI:30934"/>
        <dbReference type="ChEBI" id="CHEBI:57287"/>
        <dbReference type="ChEBI" id="CHEBI:57288"/>
        <dbReference type="EC" id="2.3.3.21"/>
    </reaction>
</comment>
<dbReference type="GO" id="GO:0009097">
    <property type="term" value="P:isoleucine biosynthetic process"/>
    <property type="evidence" value="ECO:0007669"/>
    <property type="project" value="UniProtKB-UniRule"/>
</dbReference>
<evidence type="ECO:0000256" key="6">
    <source>
        <dbReference type="ARBA" id="ARBA00023304"/>
    </source>
</evidence>
<organism evidence="11 12">
    <name type="scientific">Candidatus Merdivicinus excrementipullorum</name>
    <dbReference type="NCBI Taxonomy" id="2840867"/>
    <lineage>
        <taxon>Bacteria</taxon>
        <taxon>Bacillati</taxon>
        <taxon>Bacillota</taxon>
        <taxon>Clostridia</taxon>
        <taxon>Eubacteriales</taxon>
        <taxon>Oscillospiraceae</taxon>
        <taxon>Oscillospiraceae incertae sedis</taxon>
        <taxon>Candidatus Merdivicinus</taxon>
    </lineage>
</organism>
<dbReference type="InterPro" id="IPR013785">
    <property type="entry name" value="Aldolase_TIM"/>
</dbReference>
<reference evidence="11" key="2">
    <citation type="journal article" date="2021" name="PeerJ">
        <title>Extensive microbial diversity within the chicken gut microbiome revealed by metagenomics and culture.</title>
        <authorList>
            <person name="Gilroy R."/>
            <person name="Ravi A."/>
            <person name="Getino M."/>
            <person name="Pursley I."/>
            <person name="Horton D.L."/>
            <person name="Alikhan N.F."/>
            <person name="Baker D."/>
            <person name="Gharbi K."/>
            <person name="Hall N."/>
            <person name="Watson M."/>
            <person name="Adriaenssens E.M."/>
            <person name="Foster-Nyarko E."/>
            <person name="Jarju S."/>
            <person name="Secka A."/>
            <person name="Antonio M."/>
            <person name="Oren A."/>
            <person name="Chaudhuri R.R."/>
            <person name="La Ragione R."/>
            <person name="Hildebrand F."/>
            <person name="Pallen M.J."/>
        </authorList>
    </citation>
    <scope>NUCLEOTIDE SEQUENCE</scope>
    <source>
        <strain evidence="11">CHK199-13235</strain>
    </source>
</reference>
<dbReference type="GO" id="GO:0009098">
    <property type="term" value="P:L-leucine biosynthetic process"/>
    <property type="evidence" value="ECO:0007669"/>
    <property type="project" value="InterPro"/>
</dbReference>
<dbReference type="EMBL" id="DVJP01000070">
    <property type="protein sequence ID" value="HIS77235.1"/>
    <property type="molecule type" value="Genomic_DNA"/>
</dbReference>
<protein>
    <recommendedName>
        <fullName evidence="8">Citramalate synthase</fullName>
        <ecNumber evidence="8">2.3.3.21</ecNumber>
    </recommendedName>
</protein>
<comment type="similarity">
    <text evidence="2 9">Belongs to the alpha-IPM synthase/homocitrate synthase family.</text>
</comment>